<organism evidence="4 5">
    <name type="scientific">Escherichia coli</name>
    <dbReference type="NCBI Taxonomy" id="562"/>
    <lineage>
        <taxon>Bacteria</taxon>
        <taxon>Pseudomonadati</taxon>
        <taxon>Pseudomonadota</taxon>
        <taxon>Gammaproteobacteria</taxon>
        <taxon>Enterobacterales</taxon>
        <taxon>Enterobacteriaceae</taxon>
        <taxon>Escherichia</taxon>
    </lineage>
</organism>
<dbReference type="InterPro" id="IPR011761">
    <property type="entry name" value="ATP-grasp"/>
</dbReference>
<evidence type="ECO:0000313" key="5">
    <source>
        <dbReference type="Proteomes" id="UP000487258"/>
    </source>
</evidence>
<dbReference type="PANTHER" id="PTHR21621:SF0">
    <property type="entry name" value="BETA-CITRYLGLUTAMATE SYNTHASE B-RELATED"/>
    <property type="match status" value="1"/>
</dbReference>
<dbReference type="Gene3D" id="3.30.470.20">
    <property type="entry name" value="ATP-grasp fold, B domain"/>
    <property type="match status" value="1"/>
</dbReference>
<dbReference type="PROSITE" id="PS50975">
    <property type="entry name" value="ATP_GRASP"/>
    <property type="match status" value="1"/>
</dbReference>
<dbReference type="AlphaFoldDB" id="A0A6L6ZKI2"/>
<feature type="domain" description="ATP-grasp" evidence="3">
    <location>
        <begin position="105"/>
        <end position="296"/>
    </location>
</feature>
<keyword evidence="2" id="KW-0547">Nucleotide-binding</keyword>
<dbReference type="GO" id="GO:0005737">
    <property type="term" value="C:cytoplasm"/>
    <property type="evidence" value="ECO:0007669"/>
    <property type="project" value="TreeGrafter"/>
</dbReference>
<evidence type="ECO:0000259" key="3">
    <source>
        <dbReference type="PROSITE" id="PS50975"/>
    </source>
</evidence>
<dbReference type="RefSeq" id="WP_097334665.1">
    <property type="nucleotide sequence ID" value="NZ_NNWI01000101.1"/>
</dbReference>
<dbReference type="GO" id="GO:0005524">
    <property type="term" value="F:ATP binding"/>
    <property type="evidence" value="ECO:0007669"/>
    <property type="project" value="UniProtKB-UniRule"/>
</dbReference>
<dbReference type="Proteomes" id="UP000487258">
    <property type="component" value="Unassembled WGS sequence"/>
</dbReference>
<keyword evidence="1" id="KW-0464">Manganese</keyword>
<dbReference type="EMBL" id="WTMY01000001">
    <property type="protein sequence ID" value="MWL43996.1"/>
    <property type="molecule type" value="Genomic_DNA"/>
</dbReference>
<name>A0A6L6ZKI2_ECOLX</name>
<sequence>MKTVIFLSDYEDEVEYQAVFDFLVSDNIRGITVKPCEVSITNSPSGCQFYFRGEELKPDLVIGYSYLDDLIPAFKLMKLWRMSGVKVLNGPEVLFSGQNKDLASAMFNSSDGIRHLPYYKFSTLPEQSKLENIGFPLVAKPVNGACGCGLFKFDNYTELCEWVQENGNVISNYYVQPYIAKQNNEDYRVVVINHKACYAYSRRGVNGHWITNLTQDGSARIFKLHELPDGLVKMAERSSEVAGALFCGVDIALDETGQPFIIEANTCPAIKISRYFPGADNTVEKTFADFIRQELIRHEI</sequence>
<keyword evidence="2" id="KW-0067">ATP-binding</keyword>
<comment type="caution">
    <text evidence="4">The sequence shown here is derived from an EMBL/GenBank/DDBJ whole genome shotgun (WGS) entry which is preliminary data.</text>
</comment>
<protein>
    <recommendedName>
        <fullName evidence="3">ATP-grasp domain-containing protein</fullName>
    </recommendedName>
</protein>
<dbReference type="GO" id="GO:0046872">
    <property type="term" value="F:metal ion binding"/>
    <property type="evidence" value="ECO:0007669"/>
    <property type="project" value="InterPro"/>
</dbReference>
<proteinExistence type="predicted"/>
<dbReference type="GO" id="GO:0016879">
    <property type="term" value="F:ligase activity, forming carbon-nitrogen bonds"/>
    <property type="evidence" value="ECO:0007669"/>
    <property type="project" value="TreeGrafter"/>
</dbReference>
<dbReference type="PANTHER" id="PTHR21621">
    <property type="entry name" value="RIBOSOMAL PROTEIN S6 MODIFICATION PROTEIN"/>
    <property type="match status" value="1"/>
</dbReference>
<dbReference type="InterPro" id="IPR013651">
    <property type="entry name" value="ATP-grasp_RimK-type"/>
</dbReference>
<evidence type="ECO:0000256" key="2">
    <source>
        <dbReference type="PROSITE-ProRule" id="PRU00409"/>
    </source>
</evidence>
<evidence type="ECO:0000313" key="4">
    <source>
        <dbReference type="EMBL" id="MWL43996.1"/>
    </source>
</evidence>
<accession>A0A6L6ZKI2</accession>
<evidence type="ECO:0000256" key="1">
    <source>
        <dbReference type="ARBA" id="ARBA00023211"/>
    </source>
</evidence>
<reference evidence="4 5" key="1">
    <citation type="submission" date="2019-12" db="EMBL/GenBank/DDBJ databases">
        <title>Enteriobacteria Tanzani isolates_10432.</title>
        <authorList>
            <person name="Subbiah M."/>
            <person name="Call D."/>
        </authorList>
    </citation>
    <scope>NUCLEOTIDE SEQUENCE [LARGE SCALE GENOMIC DNA]</scope>
    <source>
        <strain evidence="4 5">10432wF6</strain>
    </source>
</reference>
<gene>
    <name evidence="4" type="ORF">GQM04_00260</name>
</gene>
<dbReference type="SUPFAM" id="SSF56059">
    <property type="entry name" value="Glutathione synthetase ATP-binding domain-like"/>
    <property type="match status" value="1"/>
</dbReference>
<dbReference type="Pfam" id="PF08443">
    <property type="entry name" value="RimK"/>
    <property type="match status" value="1"/>
</dbReference>